<evidence type="ECO:0000256" key="2">
    <source>
        <dbReference type="ARBA" id="ARBA00023015"/>
    </source>
</evidence>
<evidence type="ECO:0000256" key="8">
    <source>
        <dbReference type="SAM" id="MobiDB-lite"/>
    </source>
</evidence>
<evidence type="ECO:0000313" key="10">
    <source>
        <dbReference type="EMBL" id="KAH7549482.1"/>
    </source>
</evidence>
<dbReference type="EMBL" id="JAFEMO010000013">
    <property type="protein sequence ID" value="KAH7549482.1"/>
    <property type="molecule type" value="Genomic_DNA"/>
</dbReference>
<dbReference type="InterPro" id="IPR016177">
    <property type="entry name" value="DNA-bd_dom_sf"/>
</dbReference>
<dbReference type="Gene3D" id="3.30.730.10">
    <property type="entry name" value="AP2/ERF domain"/>
    <property type="match status" value="1"/>
</dbReference>
<protein>
    <recommendedName>
        <fullName evidence="9">AP2/ERF domain-containing protein</fullName>
    </recommendedName>
</protein>
<reference evidence="10 11" key="1">
    <citation type="submission" date="2021-02" db="EMBL/GenBank/DDBJ databases">
        <title>Plant Genome Project.</title>
        <authorList>
            <person name="Zhang R.-G."/>
        </authorList>
    </citation>
    <scope>NUCLEOTIDE SEQUENCE [LARGE SCALE GENOMIC DNA]</scope>
    <source>
        <tissue evidence="10">Leaves</tissue>
    </source>
</reference>
<comment type="subcellular location">
    <subcellularLocation>
        <location evidence="1">Nucleus</location>
    </subcellularLocation>
</comment>
<evidence type="ECO:0000313" key="11">
    <source>
        <dbReference type="Proteomes" id="UP000827721"/>
    </source>
</evidence>
<dbReference type="Pfam" id="PF00847">
    <property type="entry name" value="AP2"/>
    <property type="match status" value="1"/>
</dbReference>
<name>A0ABQ8H6E8_9ROSI</name>
<feature type="compositionally biased region" description="Low complexity" evidence="8">
    <location>
        <begin position="60"/>
        <end position="72"/>
    </location>
</feature>
<dbReference type="PROSITE" id="PS51032">
    <property type="entry name" value="AP2_ERF"/>
    <property type="match status" value="1"/>
</dbReference>
<dbReference type="InterPro" id="IPR036955">
    <property type="entry name" value="AP2/ERF_dom_sf"/>
</dbReference>
<keyword evidence="2" id="KW-0805">Transcription regulation</keyword>
<keyword evidence="3" id="KW-0238">DNA-binding</keyword>
<comment type="caution">
    <text evidence="10">The sequence shown here is derived from an EMBL/GenBank/DDBJ whole genome shotgun (WGS) entry which is preliminary data.</text>
</comment>
<comment type="similarity">
    <text evidence="7">Belongs to the AP2/ERF transcription factor family. ERF subfamily.</text>
</comment>
<dbReference type="InterPro" id="IPR045277">
    <property type="entry name" value="DRE1A-I"/>
</dbReference>
<sequence length="236" mass="25784">MTSTAKNYNYTNSKTSMIHEKNLLTTMYMKRPAIPDPKIQEPDSLPIPTCGKKAQPQLNTSTRLASSSSTSSTKKHPLYRGIRCRSTKWVSEIREPRKSTRIWLGTYQTPEMAAAAYDVAALALKGGDAVLNFPESVGSYPVPASTSSVDIRCAAAAAAALRKAETTPSDHHSPRIEQYSCNDEVTGEFVDEEALLNMPNLLVNMAEGMLVSPPRINSPPSDDSPENSDGESLWSY</sequence>
<dbReference type="PANTHER" id="PTHR31839:SF85">
    <property type="entry name" value="AP2_ERF DOMAIN-CONTAINING PROTEIN"/>
    <property type="match status" value="1"/>
</dbReference>
<evidence type="ECO:0000256" key="5">
    <source>
        <dbReference type="ARBA" id="ARBA00023163"/>
    </source>
</evidence>
<evidence type="ECO:0000256" key="6">
    <source>
        <dbReference type="ARBA" id="ARBA00023242"/>
    </source>
</evidence>
<feature type="region of interest" description="Disordered" evidence="8">
    <location>
        <begin position="45"/>
        <end position="77"/>
    </location>
</feature>
<evidence type="ECO:0000256" key="7">
    <source>
        <dbReference type="ARBA" id="ARBA00024343"/>
    </source>
</evidence>
<feature type="domain" description="AP2/ERF" evidence="9">
    <location>
        <begin position="78"/>
        <end position="134"/>
    </location>
</feature>
<dbReference type="PANTHER" id="PTHR31839">
    <property type="entry name" value="DEHYDRATION-RESPONSIVE ELEMENT-BINDING PROTEIN 1D"/>
    <property type="match status" value="1"/>
</dbReference>
<dbReference type="SMART" id="SM00380">
    <property type="entry name" value="AP2"/>
    <property type="match status" value="1"/>
</dbReference>
<dbReference type="Proteomes" id="UP000827721">
    <property type="component" value="Unassembled WGS sequence"/>
</dbReference>
<keyword evidence="6" id="KW-0539">Nucleus</keyword>
<keyword evidence="4" id="KW-0010">Activator</keyword>
<evidence type="ECO:0000256" key="1">
    <source>
        <dbReference type="ARBA" id="ARBA00004123"/>
    </source>
</evidence>
<organism evidence="10 11">
    <name type="scientific">Xanthoceras sorbifolium</name>
    <dbReference type="NCBI Taxonomy" id="99658"/>
    <lineage>
        <taxon>Eukaryota</taxon>
        <taxon>Viridiplantae</taxon>
        <taxon>Streptophyta</taxon>
        <taxon>Embryophyta</taxon>
        <taxon>Tracheophyta</taxon>
        <taxon>Spermatophyta</taxon>
        <taxon>Magnoliopsida</taxon>
        <taxon>eudicotyledons</taxon>
        <taxon>Gunneridae</taxon>
        <taxon>Pentapetalae</taxon>
        <taxon>rosids</taxon>
        <taxon>malvids</taxon>
        <taxon>Sapindales</taxon>
        <taxon>Sapindaceae</taxon>
        <taxon>Xanthoceroideae</taxon>
        <taxon>Xanthoceras</taxon>
    </lineage>
</organism>
<keyword evidence="11" id="KW-1185">Reference proteome</keyword>
<keyword evidence="5" id="KW-0804">Transcription</keyword>
<evidence type="ECO:0000256" key="3">
    <source>
        <dbReference type="ARBA" id="ARBA00023125"/>
    </source>
</evidence>
<dbReference type="SUPFAM" id="SSF54171">
    <property type="entry name" value="DNA-binding domain"/>
    <property type="match status" value="1"/>
</dbReference>
<evidence type="ECO:0000256" key="4">
    <source>
        <dbReference type="ARBA" id="ARBA00023159"/>
    </source>
</evidence>
<gene>
    <name evidence="10" type="ORF">JRO89_XS13G0038500</name>
</gene>
<accession>A0ABQ8H6E8</accession>
<dbReference type="InterPro" id="IPR001471">
    <property type="entry name" value="AP2/ERF_dom"/>
</dbReference>
<feature type="region of interest" description="Disordered" evidence="8">
    <location>
        <begin position="213"/>
        <end position="236"/>
    </location>
</feature>
<proteinExistence type="inferred from homology"/>
<evidence type="ECO:0000259" key="9">
    <source>
        <dbReference type="PROSITE" id="PS51032"/>
    </source>
</evidence>
<dbReference type="CDD" id="cd00018">
    <property type="entry name" value="AP2"/>
    <property type="match status" value="1"/>
</dbReference>